<proteinExistence type="predicted"/>
<dbReference type="ExpressionAtlas" id="A5BFE8">
    <property type="expression patterns" value="baseline and differential"/>
</dbReference>
<accession>A5BFE8</accession>
<evidence type="ECO:0000313" key="1">
    <source>
        <dbReference type="EMBL" id="CAN72297.1"/>
    </source>
</evidence>
<dbReference type="PANTHER" id="PTHR36983:SF2">
    <property type="entry name" value="DNAJ HOMOLOG SUBFAMILY C MEMBER 13"/>
    <property type="match status" value="1"/>
</dbReference>
<sequence>MERDHRLRIVNSLMNRYCKFNSMVHVPRLFDKTPHPKSPRKRFSQKHRFLWHGLHCLKFSMTQDVNQTVPDGSYEVKDSNSFVYRALLKEPYVGNACLRAYNDQPDFEISEQEAFCIAFLGFISFLIHNQDAAVSDDQDILNLNGSPFNTPEVQTDTTDKLVSVRNISDDSLVVSDGKVITDENSELVKNLQFGLTSFQNLLTSSSNLASISSTKEKLLSLYGCFSVSVASERSYEKLLTSGTTFEQLVNAYKNAVTVLEFPNDVQVLSVANLINELNVTSVMETSGLDYDTIVYDNEKISMEFFNNISENQALVILSRCIYDMSSNELILRHNAYRLLVSSAELSVQIPKLEVKSDHETPEAMITFIADGWWI</sequence>
<dbReference type="PANTHER" id="PTHR36983">
    <property type="entry name" value="DNAJ HOMOLOG SUBFAMILY C MEMBER 13"/>
    <property type="match status" value="1"/>
</dbReference>
<name>A5BFE8_VITVI</name>
<dbReference type="EMBL" id="AM457589">
    <property type="protein sequence ID" value="CAN72297.1"/>
    <property type="molecule type" value="Genomic_DNA"/>
</dbReference>
<gene>
    <name evidence="1" type="ORF">VITISV_009096</name>
</gene>
<dbReference type="InterPro" id="IPR044978">
    <property type="entry name" value="GRV2/DNAJC13"/>
</dbReference>
<protein>
    <submittedName>
        <fullName evidence="1">Uncharacterized protein</fullName>
    </submittedName>
</protein>
<organism evidence="1">
    <name type="scientific">Vitis vinifera</name>
    <name type="common">Grape</name>
    <dbReference type="NCBI Taxonomy" id="29760"/>
    <lineage>
        <taxon>Eukaryota</taxon>
        <taxon>Viridiplantae</taxon>
        <taxon>Streptophyta</taxon>
        <taxon>Embryophyta</taxon>
        <taxon>Tracheophyta</taxon>
        <taxon>Spermatophyta</taxon>
        <taxon>Magnoliopsida</taxon>
        <taxon>eudicotyledons</taxon>
        <taxon>Gunneridae</taxon>
        <taxon>Pentapetalae</taxon>
        <taxon>rosids</taxon>
        <taxon>Vitales</taxon>
        <taxon>Vitaceae</taxon>
        <taxon>Viteae</taxon>
        <taxon>Vitis</taxon>
    </lineage>
</organism>
<reference evidence="1" key="1">
    <citation type="journal article" date="2007" name="PLoS ONE">
        <title>The first genome sequence of an elite grapevine cultivar (Pinot noir Vitis vinifera L.): coping with a highly heterozygous genome.</title>
        <authorList>
            <person name="Velasco R."/>
            <person name="Zharkikh A."/>
            <person name="Troggio M."/>
            <person name="Cartwright D.A."/>
            <person name="Cestaro A."/>
            <person name="Pruss D."/>
            <person name="Pindo M."/>
            <person name="FitzGerald L.M."/>
            <person name="Vezzulli S."/>
            <person name="Reid J."/>
            <person name="Malacarne G."/>
            <person name="Iliev D."/>
            <person name="Coppola G."/>
            <person name="Wardell B."/>
            <person name="Micheletti D."/>
            <person name="Macalma T."/>
            <person name="Facci M."/>
            <person name="Mitchell J.T."/>
            <person name="Perazzolli M."/>
            <person name="Eldredge G."/>
            <person name="Gatto P."/>
            <person name="Oyzerski R."/>
            <person name="Moretto M."/>
            <person name="Gutin N."/>
            <person name="Stefanini M."/>
            <person name="Chen Y."/>
            <person name="Segala C."/>
            <person name="Davenport C."/>
            <person name="Dematte L."/>
            <person name="Mraz A."/>
            <person name="Battilana J."/>
            <person name="Stormo K."/>
            <person name="Costa F."/>
            <person name="Tao Q."/>
            <person name="Si-Ammour A."/>
            <person name="Harkins T."/>
            <person name="Lackey A."/>
            <person name="Perbost C."/>
            <person name="Taillon B."/>
            <person name="Stella A."/>
            <person name="Solovyev V."/>
            <person name="Fawcett J.A."/>
            <person name="Sterck L."/>
            <person name="Vandepoele K."/>
            <person name="Grando S.M."/>
            <person name="Toppo S."/>
            <person name="Moser C."/>
            <person name="Lanchbury J."/>
            <person name="Bogden R."/>
            <person name="Skolnick M."/>
            <person name="Sgaramella V."/>
            <person name="Bhatnagar S.K."/>
            <person name="Fontana P."/>
            <person name="Gutin A."/>
            <person name="Van de Peer Y."/>
            <person name="Salamini F."/>
            <person name="Viola R."/>
        </authorList>
    </citation>
    <scope>NUCLEOTIDE SEQUENCE</scope>
</reference>
<dbReference type="GO" id="GO:2000641">
    <property type="term" value="P:regulation of early endosome to late endosome transport"/>
    <property type="evidence" value="ECO:0007669"/>
    <property type="project" value="InterPro"/>
</dbReference>
<dbReference type="GO" id="GO:0007032">
    <property type="term" value="P:endosome organization"/>
    <property type="evidence" value="ECO:0007669"/>
    <property type="project" value="InterPro"/>
</dbReference>
<dbReference type="AlphaFoldDB" id="A5BFE8"/>